<reference evidence="1 2" key="1">
    <citation type="submission" date="2017-02" db="EMBL/GenBank/DDBJ databases">
        <authorList>
            <person name="Peterson S.W."/>
        </authorList>
    </citation>
    <scope>NUCLEOTIDE SEQUENCE [LARGE SCALE GENOMIC DNA]</scope>
    <source>
        <strain evidence="1 2">ATCC 43854</strain>
    </source>
</reference>
<proteinExistence type="predicted"/>
<protein>
    <submittedName>
        <fullName evidence="1">Uncharacterized protein</fullName>
    </submittedName>
</protein>
<name>A0A1T4LZ04_9BACT</name>
<dbReference type="Proteomes" id="UP000190449">
    <property type="component" value="Unassembled WGS sequence"/>
</dbReference>
<evidence type="ECO:0000313" key="1">
    <source>
        <dbReference type="EMBL" id="SJZ59887.1"/>
    </source>
</evidence>
<dbReference type="AlphaFoldDB" id="A0A1T4LZ04"/>
<evidence type="ECO:0000313" key="2">
    <source>
        <dbReference type="Proteomes" id="UP000190449"/>
    </source>
</evidence>
<sequence length="519" mass="59062">MVIIFLIPLTLCLLVGCSGKPSPEIDPPGFEFIDANLSWPIIPNTEIEGFSWTTAGFLPHEEHLYGFDKHPKPNQYVPEDSIVHIAVLANAEGIVNAFVEPLVYESSTGYVYGLCDLESGKLIRELQPDSKGNDEYIFYGSDAGKDDSIGLCRKLESSSEDRYIIYEKLKIHSYLPSQKEIALFILGNGKNVSDFVQSVQFWEDAVPKVYNKNIHYPHLAYIYQSIPQNVTLYKDEVGDVIDSTAKSTNYLKIHVLNTDSSCYESIKDDIDNAVEEIRNFSQDKNISRTILSLTWPTRKIWTLKYDDNGFVQLCGTPSDSPENASEIQLIAAINGIEYTPYFVHKKGNYWVALKKGENNQNIEDTLTRENLNIEQMVFIESGHSQPIDNPYLGYHLSSSTAKAVTRFVRKNDLSSLYDYDFAYILLPWRNERTGRTLLHEMGHAFGLIDVDDTLTHDSKSNQGNLMHWNDDRNGVILRNRPMNARHMDTATERQWDCLHRINPTKSCGDPSILQFNYGE</sequence>
<dbReference type="EMBL" id="FUWU01000014">
    <property type="protein sequence ID" value="SJZ59887.1"/>
    <property type="molecule type" value="Genomic_DNA"/>
</dbReference>
<dbReference type="SUPFAM" id="SSF55486">
    <property type="entry name" value="Metalloproteases ('zincins'), catalytic domain"/>
    <property type="match status" value="1"/>
</dbReference>
<gene>
    <name evidence="1" type="ORF">SAMN02745108_01061</name>
</gene>
<dbReference type="STRING" id="28122.SAMN02745108_01061"/>
<accession>A0A1T4LZ04</accession>
<dbReference type="RefSeq" id="WP_078776080.1">
    <property type="nucleotide sequence ID" value="NZ_FUWU01000014.1"/>
</dbReference>
<organism evidence="1 2">
    <name type="scientific">Fibrobacter intestinalis</name>
    <dbReference type="NCBI Taxonomy" id="28122"/>
    <lineage>
        <taxon>Bacteria</taxon>
        <taxon>Pseudomonadati</taxon>
        <taxon>Fibrobacterota</taxon>
        <taxon>Fibrobacteria</taxon>
        <taxon>Fibrobacterales</taxon>
        <taxon>Fibrobacteraceae</taxon>
        <taxon>Fibrobacter</taxon>
    </lineage>
</organism>